<proteinExistence type="predicted"/>
<dbReference type="AlphaFoldDB" id="A0A1J0WJX0"/>
<keyword evidence="6" id="KW-1185">Reference proteome</keyword>
<evidence type="ECO:0000259" key="3">
    <source>
        <dbReference type="PROSITE" id="PS50111"/>
    </source>
</evidence>
<dbReference type="SUPFAM" id="SSF58104">
    <property type="entry name" value="Methyl-accepting chemotaxis protein (MCP) signaling domain"/>
    <property type="match status" value="1"/>
</dbReference>
<keyword evidence="1 2" id="KW-0807">Transducer</keyword>
<evidence type="ECO:0000256" key="1">
    <source>
        <dbReference type="ARBA" id="ARBA00023224"/>
    </source>
</evidence>
<sequence length="226" mass="25028">MLDSLTERPHPRHVSPPDTIDAAVTIDAENRIISFNAAAERLWGYSSSEVIGKNVHLLLPPDIRADHDNLIERHRKTGQDRIVGTSREVPIHRKDDTTGYARLALRVETQEDGAKHYIAFLTDVTEQHHRTLETLQVMRELLDQIDRLTTGINTIAQQTNLLSVNASIEAARAGDMGRGFGVVAMEIRALSNQAREITNEIETVVESGRQSVGNLARDSVPTGKAT</sequence>
<dbReference type="Gene3D" id="6.10.250.3200">
    <property type="match status" value="1"/>
</dbReference>
<protein>
    <recommendedName>
        <fullName evidence="7">PAS domain S-box protein</fullName>
    </recommendedName>
</protein>
<dbReference type="InterPro" id="IPR000014">
    <property type="entry name" value="PAS"/>
</dbReference>
<dbReference type="GO" id="GO:0016020">
    <property type="term" value="C:membrane"/>
    <property type="evidence" value="ECO:0007669"/>
    <property type="project" value="InterPro"/>
</dbReference>
<dbReference type="STRING" id="1917485.BOO69_15355"/>
<dbReference type="PANTHER" id="PTHR32089:SF112">
    <property type="entry name" value="LYSOZYME-LIKE PROTEIN-RELATED"/>
    <property type="match status" value="1"/>
</dbReference>
<dbReference type="SUPFAM" id="SSF55785">
    <property type="entry name" value="PYP-like sensor domain (PAS domain)"/>
    <property type="match status" value="1"/>
</dbReference>
<dbReference type="NCBIfam" id="TIGR00229">
    <property type="entry name" value="sensory_box"/>
    <property type="match status" value="1"/>
</dbReference>
<dbReference type="SMART" id="SM00091">
    <property type="entry name" value="PAS"/>
    <property type="match status" value="1"/>
</dbReference>
<dbReference type="OrthoDB" id="9765776at2"/>
<accession>A0A1J0WJX0</accession>
<evidence type="ECO:0000313" key="6">
    <source>
        <dbReference type="Proteomes" id="UP000181897"/>
    </source>
</evidence>
<evidence type="ECO:0000259" key="4">
    <source>
        <dbReference type="PROSITE" id="PS50112"/>
    </source>
</evidence>
<dbReference type="GO" id="GO:0007165">
    <property type="term" value="P:signal transduction"/>
    <property type="evidence" value="ECO:0007669"/>
    <property type="project" value="UniProtKB-KW"/>
</dbReference>
<dbReference type="Pfam" id="PF00989">
    <property type="entry name" value="PAS"/>
    <property type="match status" value="1"/>
</dbReference>
<reference evidence="5 6" key="1">
    <citation type="submission" date="2016-11" db="EMBL/GenBank/DDBJ databases">
        <title>Complete genome sequence of Sulfitobacter sp. AM1-D1, a toxic bacteria associated with marine dinoflagellate Alexandrium minutum in East China Sea.</title>
        <authorList>
            <person name="Yang Q."/>
            <person name="Zhang X."/>
            <person name="Tian X."/>
        </authorList>
    </citation>
    <scope>NUCLEOTIDE SEQUENCE [LARGE SCALE GENOMIC DNA]</scope>
    <source>
        <strain evidence="5 6">AM1-D1</strain>
    </source>
</reference>
<dbReference type="GO" id="GO:0006355">
    <property type="term" value="P:regulation of DNA-templated transcription"/>
    <property type="evidence" value="ECO:0007669"/>
    <property type="project" value="InterPro"/>
</dbReference>
<feature type="domain" description="Methyl-accepting transducer" evidence="3">
    <location>
        <begin position="121"/>
        <end position="226"/>
    </location>
</feature>
<gene>
    <name evidence="5" type="ORF">BOO69_15355</name>
</gene>
<dbReference type="CDD" id="cd00130">
    <property type="entry name" value="PAS"/>
    <property type="match status" value="1"/>
</dbReference>
<organism evidence="5 6">
    <name type="scientific">Sulfitobacter alexandrii</name>
    <dbReference type="NCBI Taxonomy" id="1917485"/>
    <lineage>
        <taxon>Bacteria</taxon>
        <taxon>Pseudomonadati</taxon>
        <taxon>Pseudomonadota</taxon>
        <taxon>Alphaproteobacteria</taxon>
        <taxon>Rhodobacterales</taxon>
        <taxon>Roseobacteraceae</taxon>
        <taxon>Sulfitobacter</taxon>
    </lineage>
</organism>
<dbReference type="InterPro" id="IPR035965">
    <property type="entry name" value="PAS-like_dom_sf"/>
</dbReference>
<feature type="domain" description="PAS" evidence="4">
    <location>
        <begin position="21"/>
        <end position="78"/>
    </location>
</feature>
<dbReference type="Pfam" id="PF00015">
    <property type="entry name" value="MCPsignal"/>
    <property type="match status" value="1"/>
</dbReference>
<evidence type="ECO:0000313" key="5">
    <source>
        <dbReference type="EMBL" id="APE44633.1"/>
    </source>
</evidence>
<name>A0A1J0WJX0_9RHOB</name>
<dbReference type="InterPro" id="IPR004089">
    <property type="entry name" value="MCPsignal_dom"/>
</dbReference>
<dbReference type="Gene3D" id="3.30.450.20">
    <property type="entry name" value="PAS domain"/>
    <property type="match status" value="1"/>
</dbReference>
<evidence type="ECO:0000256" key="2">
    <source>
        <dbReference type="PROSITE-ProRule" id="PRU00284"/>
    </source>
</evidence>
<evidence type="ECO:0008006" key="7">
    <source>
        <dbReference type="Google" id="ProtNLM"/>
    </source>
</evidence>
<dbReference type="EMBL" id="CP018076">
    <property type="protein sequence ID" value="APE44633.1"/>
    <property type="molecule type" value="Genomic_DNA"/>
</dbReference>
<dbReference type="Proteomes" id="UP000181897">
    <property type="component" value="Chromosome"/>
</dbReference>
<dbReference type="RefSeq" id="WP_071972981.1">
    <property type="nucleotide sequence ID" value="NZ_CP018076.1"/>
</dbReference>
<dbReference type="PROSITE" id="PS50111">
    <property type="entry name" value="CHEMOTAXIS_TRANSDUC_2"/>
    <property type="match status" value="1"/>
</dbReference>
<dbReference type="PANTHER" id="PTHR32089">
    <property type="entry name" value="METHYL-ACCEPTING CHEMOTAXIS PROTEIN MCPB"/>
    <property type="match status" value="1"/>
</dbReference>
<dbReference type="KEGG" id="suam:BOO69_15355"/>
<dbReference type="PROSITE" id="PS50112">
    <property type="entry name" value="PAS"/>
    <property type="match status" value="1"/>
</dbReference>
<dbReference type="InterPro" id="IPR013767">
    <property type="entry name" value="PAS_fold"/>
</dbReference>